<sequence length="127" mass="13380">MPSSWKKKPKAITAAKFHYLKITLPLAKWFQGARDKETGNPSKVVRPLSGVTQGAIADPLAVGSGEQNSHFRCLLTTADSPGGKQTHNGPHPWGGNSEGEATCEGANFAVSVTALGMNGWPRADIGL</sequence>
<organism evidence="2 3">
    <name type="scientific">Batillaria attramentaria</name>
    <dbReference type="NCBI Taxonomy" id="370345"/>
    <lineage>
        <taxon>Eukaryota</taxon>
        <taxon>Metazoa</taxon>
        <taxon>Spiralia</taxon>
        <taxon>Lophotrochozoa</taxon>
        <taxon>Mollusca</taxon>
        <taxon>Gastropoda</taxon>
        <taxon>Caenogastropoda</taxon>
        <taxon>Sorbeoconcha</taxon>
        <taxon>Cerithioidea</taxon>
        <taxon>Batillariidae</taxon>
        <taxon>Batillaria</taxon>
    </lineage>
</organism>
<feature type="compositionally biased region" description="Polar residues" evidence="1">
    <location>
        <begin position="77"/>
        <end position="88"/>
    </location>
</feature>
<dbReference type="AlphaFoldDB" id="A0ABD0KX15"/>
<dbReference type="EMBL" id="JACVVK020000116">
    <property type="protein sequence ID" value="KAK7491292.1"/>
    <property type="molecule type" value="Genomic_DNA"/>
</dbReference>
<keyword evidence="3" id="KW-1185">Reference proteome</keyword>
<reference evidence="2 3" key="1">
    <citation type="journal article" date="2023" name="Sci. Data">
        <title>Genome assembly of the Korean intertidal mud-creeper Batillaria attramentaria.</title>
        <authorList>
            <person name="Patra A.K."/>
            <person name="Ho P.T."/>
            <person name="Jun S."/>
            <person name="Lee S.J."/>
            <person name="Kim Y."/>
            <person name="Won Y.J."/>
        </authorList>
    </citation>
    <scope>NUCLEOTIDE SEQUENCE [LARGE SCALE GENOMIC DNA]</scope>
    <source>
        <strain evidence="2">Wonlab-2016</strain>
    </source>
</reference>
<evidence type="ECO:0000313" key="3">
    <source>
        <dbReference type="Proteomes" id="UP001519460"/>
    </source>
</evidence>
<comment type="caution">
    <text evidence="2">The sequence shown here is derived from an EMBL/GenBank/DDBJ whole genome shotgun (WGS) entry which is preliminary data.</text>
</comment>
<evidence type="ECO:0000313" key="2">
    <source>
        <dbReference type="EMBL" id="KAK7491292.1"/>
    </source>
</evidence>
<evidence type="ECO:0000256" key="1">
    <source>
        <dbReference type="SAM" id="MobiDB-lite"/>
    </source>
</evidence>
<name>A0ABD0KX15_9CAEN</name>
<feature type="region of interest" description="Disordered" evidence="1">
    <location>
        <begin position="76"/>
        <end position="100"/>
    </location>
</feature>
<protein>
    <submittedName>
        <fullName evidence="2">Uncharacterized protein</fullName>
    </submittedName>
</protein>
<accession>A0ABD0KX15</accession>
<gene>
    <name evidence="2" type="ORF">BaRGS_00017393</name>
</gene>
<proteinExistence type="predicted"/>
<dbReference type="Proteomes" id="UP001519460">
    <property type="component" value="Unassembled WGS sequence"/>
</dbReference>